<evidence type="ECO:0000313" key="1">
    <source>
        <dbReference type="EMBL" id="MFC7745682.1"/>
    </source>
</evidence>
<dbReference type="InterPro" id="IPR019241">
    <property type="entry name" value="DUF2197"/>
</dbReference>
<dbReference type="Pfam" id="PF09963">
    <property type="entry name" value="DUF2197"/>
    <property type="match status" value="1"/>
</dbReference>
<reference evidence="2" key="1">
    <citation type="journal article" date="2019" name="Int. J. Syst. Evol. Microbiol.">
        <title>The Global Catalogue of Microorganisms (GCM) 10K type strain sequencing project: providing services to taxonomists for standard genome sequencing and annotation.</title>
        <authorList>
            <consortium name="The Broad Institute Genomics Platform"/>
            <consortium name="The Broad Institute Genome Sequencing Center for Infectious Disease"/>
            <person name="Wu L."/>
            <person name="Ma J."/>
        </authorList>
    </citation>
    <scope>NUCLEOTIDE SEQUENCE [LARGE SCALE GENOMIC DNA]</scope>
    <source>
        <strain evidence="2">JCM 30234</strain>
    </source>
</reference>
<evidence type="ECO:0000313" key="2">
    <source>
        <dbReference type="Proteomes" id="UP001596620"/>
    </source>
</evidence>
<protein>
    <submittedName>
        <fullName evidence="1">YlaI family protein</fullName>
    </submittedName>
</protein>
<name>A0ABW2UTQ3_9BACI</name>
<comment type="caution">
    <text evidence="1">The sequence shown here is derived from an EMBL/GenBank/DDBJ whole genome shotgun (WGS) entry which is preliminary data.</text>
</comment>
<dbReference type="Proteomes" id="UP001596620">
    <property type="component" value="Unassembled WGS sequence"/>
</dbReference>
<gene>
    <name evidence="1" type="ORF">ACFQU8_00315</name>
</gene>
<accession>A0ABW2UTQ3</accession>
<dbReference type="EMBL" id="JBHTGR010000001">
    <property type="protein sequence ID" value="MFC7745682.1"/>
    <property type="molecule type" value="Genomic_DNA"/>
</dbReference>
<proteinExistence type="predicted"/>
<sequence length="68" mass="8122">MKAQCILCDTVNDLEDDSLKAKRLRNRQVNMYLCPECYERITNKTKERYATGNFRLYSDNSRKKKDLI</sequence>
<keyword evidence="2" id="KW-1185">Reference proteome</keyword>
<organism evidence="1 2">
    <name type="scientific">Lentibacillus kimchii</name>
    <dbReference type="NCBI Taxonomy" id="1542911"/>
    <lineage>
        <taxon>Bacteria</taxon>
        <taxon>Bacillati</taxon>
        <taxon>Bacillota</taxon>
        <taxon>Bacilli</taxon>
        <taxon>Bacillales</taxon>
        <taxon>Bacillaceae</taxon>
        <taxon>Lentibacillus</taxon>
    </lineage>
</organism>
<dbReference type="RefSeq" id="WP_382357161.1">
    <property type="nucleotide sequence ID" value="NZ_JBHTGR010000001.1"/>
</dbReference>